<feature type="region of interest" description="Disordered" evidence="1">
    <location>
        <begin position="22"/>
        <end position="76"/>
    </location>
</feature>
<comment type="caution">
    <text evidence="3">The sequence shown here is derived from an EMBL/GenBank/DDBJ whole genome shotgun (WGS) entry which is preliminary data.</text>
</comment>
<reference evidence="3" key="1">
    <citation type="submission" date="2022-06" db="EMBL/GenBank/DDBJ databases">
        <title>WGS of actinobacteria.</title>
        <authorList>
            <person name="Thawai C."/>
        </authorList>
    </citation>
    <scope>NUCLEOTIDE SEQUENCE</scope>
    <source>
        <strain evidence="3">AA8</strain>
    </source>
</reference>
<sequence length="76" mass="7682">MKRTLLTAAVAPLLAFAALAPGAASAAPAPAQERPVVSAAQDEPRPPVLTLPTTQRCTNCGGPTDTSWGGTTGRQK</sequence>
<dbReference type="AlphaFoldDB" id="A0A9X2RJT3"/>
<feature type="compositionally biased region" description="Low complexity" evidence="1">
    <location>
        <begin position="22"/>
        <end position="31"/>
    </location>
</feature>
<keyword evidence="2" id="KW-0732">Signal</keyword>
<dbReference type="Proteomes" id="UP001142374">
    <property type="component" value="Unassembled WGS sequence"/>
</dbReference>
<protein>
    <submittedName>
        <fullName evidence="3">Uncharacterized protein</fullName>
    </submittedName>
</protein>
<evidence type="ECO:0000313" key="3">
    <source>
        <dbReference type="EMBL" id="MCQ8769047.1"/>
    </source>
</evidence>
<organism evidence="3 4">
    <name type="scientific">Streptomyces telluris</name>
    <dbReference type="NCBI Taxonomy" id="2720021"/>
    <lineage>
        <taxon>Bacteria</taxon>
        <taxon>Bacillati</taxon>
        <taxon>Actinomycetota</taxon>
        <taxon>Actinomycetes</taxon>
        <taxon>Kitasatosporales</taxon>
        <taxon>Streptomycetaceae</taxon>
        <taxon>Streptomyces</taxon>
    </lineage>
</organism>
<proteinExistence type="predicted"/>
<feature type="chain" id="PRO_5040992549" evidence="2">
    <location>
        <begin position="27"/>
        <end position="76"/>
    </location>
</feature>
<keyword evidence="4" id="KW-1185">Reference proteome</keyword>
<feature type="compositionally biased region" description="Polar residues" evidence="1">
    <location>
        <begin position="64"/>
        <end position="76"/>
    </location>
</feature>
<evidence type="ECO:0000256" key="1">
    <source>
        <dbReference type="SAM" id="MobiDB-lite"/>
    </source>
</evidence>
<gene>
    <name evidence="3" type="ORF">NQU55_04520</name>
</gene>
<dbReference type="RefSeq" id="WP_168092788.1">
    <property type="nucleotide sequence ID" value="NZ_JAATER010000096.1"/>
</dbReference>
<name>A0A9X2RJT3_9ACTN</name>
<accession>A0A9X2RJT3</accession>
<evidence type="ECO:0000313" key="4">
    <source>
        <dbReference type="Proteomes" id="UP001142374"/>
    </source>
</evidence>
<feature type="signal peptide" evidence="2">
    <location>
        <begin position="1"/>
        <end position="26"/>
    </location>
</feature>
<dbReference type="EMBL" id="JANIID010000003">
    <property type="protein sequence ID" value="MCQ8769047.1"/>
    <property type="molecule type" value="Genomic_DNA"/>
</dbReference>
<evidence type="ECO:0000256" key="2">
    <source>
        <dbReference type="SAM" id="SignalP"/>
    </source>
</evidence>